<reference evidence="1 2" key="1">
    <citation type="journal article" date="2012" name="Appl. Environ. Microbiol.">
        <title>Involvement of two latex-clearing proteins during rubber degradation and insights into the subsequent degradation pathway revealed by the genome sequence of Gordonia polyisoprenivorans strain VH2.</title>
        <authorList>
            <person name="Hiessl S."/>
            <person name="Schuldes J."/>
            <person name="Thurmer A."/>
            <person name="Halbsguth T."/>
            <person name="Broker D."/>
            <person name="Angelov A."/>
            <person name="Liebl W."/>
            <person name="Daniel R."/>
            <person name="Steinbuchel A."/>
        </authorList>
    </citation>
    <scope>NUCLEOTIDE SEQUENCE [LARGE SCALE GENOMIC DNA]</scope>
    <source>
        <strain evidence="2">DSM 44266 / VH2</strain>
    </source>
</reference>
<organism evidence="1 2">
    <name type="scientific">Gordonia polyisoprenivorans (strain DSM 44266 / VH2)</name>
    <dbReference type="NCBI Taxonomy" id="1112204"/>
    <lineage>
        <taxon>Bacteria</taxon>
        <taxon>Bacillati</taxon>
        <taxon>Actinomycetota</taxon>
        <taxon>Actinomycetes</taxon>
        <taxon>Mycobacteriales</taxon>
        <taxon>Gordoniaceae</taxon>
        <taxon>Gordonia</taxon>
    </lineage>
</organism>
<proteinExistence type="predicted"/>
<dbReference type="eggNOG" id="COG0400">
    <property type="taxonomic scope" value="Bacteria"/>
</dbReference>
<keyword evidence="2" id="KW-1185">Reference proteome</keyword>
<evidence type="ECO:0000313" key="2">
    <source>
        <dbReference type="Proteomes" id="UP000009154"/>
    </source>
</evidence>
<dbReference type="Proteomes" id="UP000009154">
    <property type="component" value="Chromosome"/>
</dbReference>
<sequence length="180" mass="19738">MSGYSLGALVVGDFLAAQARGQCRDCEVLAVVNIANPARRAGQSYGLPSHGFGIDGQHAPWPTGVDVFEIANLVDGITSLPASSPWRQVADQIRTFSLGNPQVWFEHMVAQLDGMEVTQASANWWDPSFWQGYAEAPAWLRGYLFDGQHQAAYLQPRWYDQRGNRVPAVELVADVVASYA</sequence>
<protein>
    <submittedName>
        <fullName evidence="1">Uncharacterized protein</fullName>
    </submittedName>
</protein>
<dbReference type="InterPro" id="IPR029058">
    <property type="entry name" value="AB_hydrolase_fold"/>
</dbReference>
<gene>
    <name evidence="1" type="ordered locus">GPOL_c12750</name>
</gene>
<name>H6N3H1_GORPV</name>
<dbReference type="HOGENOM" id="CLU_1494212_0_0_11"/>
<dbReference type="STRING" id="1112204.GPOL_c12750"/>
<dbReference type="EMBL" id="CP003119">
    <property type="protein sequence ID" value="AFA72330.1"/>
    <property type="molecule type" value="Genomic_DNA"/>
</dbReference>
<dbReference type="RefSeq" id="WP_014359219.1">
    <property type="nucleotide sequence ID" value="NC_016906.1"/>
</dbReference>
<dbReference type="Gene3D" id="3.40.50.1820">
    <property type="entry name" value="alpha/beta hydrolase"/>
    <property type="match status" value="1"/>
</dbReference>
<dbReference type="KEGG" id="gpo:GPOL_c12750"/>
<dbReference type="GeneID" id="90158333"/>
<evidence type="ECO:0000313" key="1">
    <source>
        <dbReference type="EMBL" id="AFA72330.1"/>
    </source>
</evidence>
<dbReference type="AlphaFoldDB" id="H6N3H1"/>
<accession>H6N3H1</accession>